<keyword evidence="7" id="KW-0436">Ligase</keyword>
<dbReference type="PROSITE" id="PS51257">
    <property type="entry name" value="PROKAR_LIPOPROTEIN"/>
    <property type="match status" value="1"/>
</dbReference>
<keyword evidence="4 5" id="KW-0472">Membrane</keyword>
<dbReference type="InterPro" id="IPR051533">
    <property type="entry name" value="WaaL-like"/>
</dbReference>
<evidence type="ECO:0000256" key="1">
    <source>
        <dbReference type="ARBA" id="ARBA00004141"/>
    </source>
</evidence>
<reference evidence="7 8" key="1">
    <citation type="submission" date="2023-10" db="EMBL/GenBank/DDBJ databases">
        <title>Veillonella sp. nov., isolated from a pig farm feces dump.</title>
        <authorList>
            <person name="Chang Y.-H."/>
        </authorList>
    </citation>
    <scope>NUCLEOTIDE SEQUENCE [LARGE SCALE GENOMIC DNA]</scope>
    <source>
        <strain evidence="7 8">YH-vei2233</strain>
    </source>
</reference>
<evidence type="ECO:0000256" key="4">
    <source>
        <dbReference type="ARBA" id="ARBA00023136"/>
    </source>
</evidence>
<evidence type="ECO:0000256" key="3">
    <source>
        <dbReference type="ARBA" id="ARBA00022989"/>
    </source>
</evidence>
<sequence>MFSKLKHVSLETYIAIFITIMACITRLSMAIGQISYVLAILLTGILIYKQRHTYKIPTYVKKYAKAYGIMLLFLLPSVLFTGNISVSFPEFFNVWIWRIPVFAIIVLGIKNKNTLLTMLAIFLLVFGIDNLVAFIQPIIGYVPRGYGFGSSPLTIAGIMVMMTPVMLVALWDSVFPNYVKQSSFFALFSMFFGMHGNQSRGSWIFTLLLFPFASWQYIWAKKKYLILSLAVIATVIALFASQPFYVAKFYSIANTTTDGSNLGRFDVWQSSVNMFKDHPLIGVGIGQWRDYYELMYRLPRETQHLYHAHSNFFQLISEVGAIGFIGVVGFYLFLVIDSFKNWMKDKNPYDLAACGAIIGYIFLFGQFEYTLDNSSGLRIMYFILGILWQLKYISYKS</sequence>
<dbReference type="PANTHER" id="PTHR37422">
    <property type="entry name" value="TEICHURONIC ACID BIOSYNTHESIS PROTEIN TUAE"/>
    <property type="match status" value="1"/>
</dbReference>
<dbReference type="GO" id="GO:0016874">
    <property type="term" value="F:ligase activity"/>
    <property type="evidence" value="ECO:0007669"/>
    <property type="project" value="UniProtKB-KW"/>
</dbReference>
<evidence type="ECO:0000259" key="6">
    <source>
        <dbReference type="Pfam" id="PF04932"/>
    </source>
</evidence>
<proteinExistence type="predicted"/>
<evidence type="ECO:0000256" key="2">
    <source>
        <dbReference type="ARBA" id="ARBA00022692"/>
    </source>
</evidence>
<feature type="transmembrane region" description="Helical" evidence="5">
    <location>
        <begin position="312"/>
        <end position="336"/>
    </location>
</feature>
<keyword evidence="8" id="KW-1185">Reference proteome</keyword>
<name>A0ABU3Z7M1_9FIRM</name>
<evidence type="ECO:0000313" key="7">
    <source>
        <dbReference type="EMBL" id="MDV5087706.1"/>
    </source>
</evidence>
<feature type="transmembrane region" description="Helical" evidence="5">
    <location>
        <begin position="116"/>
        <end position="139"/>
    </location>
</feature>
<dbReference type="RefSeq" id="WP_317329530.1">
    <property type="nucleotide sequence ID" value="NZ_JAWJZA010000015.1"/>
</dbReference>
<feature type="transmembrane region" description="Helical" evidence="5">
    <location>
        <begin position="225"/>
        <end position="245"/>
    </location>
</feature>
<feature type="transmembrane region" description="Helical" evidence="5">
    <location>
        <begin position="12"/>
        <end position="45"/>
    </location>
</feature>
<feature type="transmembrane region" description="Helical" evidence="5">
    <location>
        <begin position="92"/>
        <end position="109"/>
    </location>
</feature>
<feature type="transmembrane region" description="Helical" evidence="5">
    <location>
        <begin position="379"/>
        <end position="395"/>
    </location>
</feature>
<gene>
    <name evidence="7" type="ORF">RVY80_02450</name>
</gene>
<comment type="subcellular location">
    <subcellularLocation>
        <location evidence="1">Membrane</location>
        <topology evidence="1">Multi-pass membrane protein</topology>
    </subcellularLocation>
</comment>
<feature type="domain" description="O-antigen ligase-related" evidence="6">
    <location>
        <begin position="185"/>
        <end position="327"/>
    </location>
</feature>
<protein>
    <submittedName>
        <fullName evidence="7">O-antigen ligase family protein</fullName>
    </submittedName>
</protein>
<evidence type="ECO:0000256" key="5">
    <source>
        <dbReference type="SAM" id="Phobius"/>
    </source>
</evidence>
<dbReference type="PANTHER" id="PTHR37422:SF17">
    <property type="entry name" value="O-ANTIGEN LIGASE"/>
    <property type="match status" value="1"/>
</dbReference>
<organism evidence="7 8">
    <name type="scientific">Veillonella absiana</name>
    <dbReference type="NCBI Taxonomy" id="3079305"/>
    <lineage>
        <taxon>Bacteria</taxon>
        <taxon>Bacillati</taxon>
        <taxon>Bacillota</taxon>
        <taxon>Negativicutes</taxon>
        <taxon>Veillonellales</taxon>
        <taxon>Veillonellaceae</taxon>
        <taxon>Veillonella</taxon>
    </lineage>
</organism>
<keyword evidence="2 5" id="KW-0812">Transmembrane</keyword>
<dbReference type="Proteomes" id="UP001272515">
    <property type="component" value="Unassembled WGS sequence"/>
</dbReference>
<comment type="caution">
    <text evidence="7">The sequence shown here is derived from an EMBL/GenBank/DDBJ whole genome shotgun (WGS) entry which is preliminary data.</text>
</comment>
<dbReference type="InterPro" id="IPR007016">
    <property type="entry name" value="O-antigen_ligase-rel_domated"/>
</dbReference>
<evidence type="ECO:0000313" key="8">
    <source>
        <dbReference type="Proteomes" id="UP001272515"/>
    </source>
</evidence>
<dbReference type="EMBL" id="JAWJZB010000002">
    <property type="protein sequence ID" value="MDV5087706.1"/>
    <property type="molecule type" value="Genomic_DNA"/>
</dbReference>
<keyword evidence="3 5" id="KW-1133">Transmembrane helix</keyword>
<feature type="transmembrane region" description="Helical" evidence="5">
    <location>
        <begin position="151"/>
        <end position="171"/>
    </location>
</feature>
<feature type="transmembrane region" description="Helical" evidence="5">
    <location>
        <begin position="66"/>
        <end position="86"/>
    </location>
</feature>
<dbReference type="Pfam" id="PF04932">
    <property type="entry name" value="Wzy_C"/>
    <property type="match status" value="1"/>
</dbReference>
<accession>A0ABU3Z7M1</accession>
<feature type="transmembrane region" description="Helical" evidence="5">
    <location>
        <begin position="348"/>
        <end position="367"/>
    </location>
</feature>